<dbReference type="Gene3D" id="1.10.530.10">
    <property type="match status" value="1"/>
</dbReference>
<dbReference type="InterPro" id="IPR018392">
    <property type="entry name" value="LysM"/>
</dbReference>
<evidence type="ECO:0000313" key="4">
    <source>
        <dbReference type="EMBL" id="PVH91143.1"/>
    </source>
</evidence>
<dbReference type="PANTHER" id="PTHR34997:SF1">
    <property type="entry name" value="PEPTIDOGLYCAN-BINDING LYSIN DOMAIN"/>
    <property type="match status" value="1"/>
</dbReference>
<dbReference type="InterPro" id="IPR052210">
    <property type="entry name" value="LysM1-like"/>
</dbReference>
<keyword evidence="1" id="KW-0147">Chitin-binding</keyword>
<dbReference type="SUPFAM" id="SSF54106">
    <property type="entry name" value="LysM domain"/>
    <property type="match status" value="1"/>
</dbReference>
<evidence type="ECO:0000256" key="1">
    <source>
        <dbReference type="ARBA" id="ARBA00022669"/>
    </source>
</evidence>
<evidence type="ECO:0000256" key="2">
    <source>
        <dbReference type="ARBA" id="ARBA00023026"/>
    </source>
</evidence>
<dbReference type="CDD" id="cd00118">
    <property type="entry name" value="LysM"/>
    <property type="match status" value="1"/>
</dbReference>
<dbReference type="SMART" id="SM00257">
    <property type="entry name" value="LysM"/>
    <property type="match status" value="1"/>
</dbReference>
<accession>A0A2V1D0Y6</accession>
<keyword evidence="2" id="KW-0843">Virulence</keyword>
<feature type="domain" description="LysM" evidence="3">
    <location>
        <begin position="233"/>
        <end position="279"/>
    </location>
</feature>
<dbReference type="OrthoDB" id="1193027at2759"/>
<evidence type="ECO:0000259" key="3">
    <source>
        <dbReference type="PROSITE" id="PS51782"/>
    </source>
</evidence>
<organism evidence="4 5">
    <name type="scientific">Periconia macrospinosa</name>
    <dbReference type="NCBI Taxonomy" id="97972"/>
    <lineage>
        <taxon>Eukaryota</taxon>
        <taxon>Fungi</taxon>
        <taxon>Dikarya</taxon>
        <taxon>Ascomycota</taxon>
        <taxon>Pezizomycotina</taxon>
        <taxon>Dothideomycetes</taxon>
        <taxon>Pleosporomycetidae</taxon>
        <taxon>Pleosporales</taxon>
        <taxon>Massarineae</taxon>
        <taxon>Periconiaceae</taxon>
        <taxon>Periconia</taxon>
    </lineage>
</organism>
<dbReference type="SUPFAM" id="SSF53955">
    <property type="entry name" value="Lysozyme-like"/>
    <property type="match status" value="1"/>
</dbReference>
<dbReference type="Proteomes" id="UP000244855">
    <property type="component" value="Unassembled WGS sequence"/>
</dbReference>
<proteinExistence type="predicted"/>
<dbReference type="InterPro" id="IPR023346">
    <property type="entry name" value="Lysozyme-like_dom_sf"/>
</dbReference>
<dbReference type="PANTHER" id="PTHR34997">
    <property type="entry name" value="AM15"/>
    <property type="match status" value="1"/>
</dbReference>
<dbReference type="Gene3D" id="3.10.350.10">
    <property type="entry name" value="LysM domain"/>
    <property type="match status" value="1"/>
</dbReference>
<dbReference type="EMBL" id="KZ805946">
    <property type="protein sequence ID" value="PVH91143.1"/>
    <property type="molecule type" value="Genomic_DNA"/>
</dbReference>
<sequence length="281" mass="30735">MDHWAKAQGWPDRSKWLSYEDLWASNLYVLNSSCSPTYGVDNSPNELQAIKESLPEAAEYAGVPPSLFLVMMMQESDGCVRVGTTTNGVSNPGIMQSNNGKGNCIQKTPCPADQIQQMLMDGAGKDREFGLRQALDLYNNVPEPEKYYRAARAYNAGPYGVIQTHLEQGGATRCYASDIANRLLGWTRRADKVCPFDLLSTTPQSPPTIGSSTMPCPASSLGHAPNTLTNCTQSHLVTAGDTCNKLAELYNTTFGGLRALNPSLNSECTKLWLGYRYCISR</sequence>
<dbReference type="AlphaFoldDB" id="A0A2V1D0Y6"/>
<name>A0A2V1D0Y6_9PLEO</name>
<dbReference type="GO" id="GO:0008061">
    <property type="term" value="F:chitin binding"/>
    <property type="evidence" value="ECO:0007669"/>
    <property type="project" value="UniProtKB-KW"/>
</dbReference>
<dbReference type="InterPro" id="IPR036779">
    <property type="entry name" value="LysM_dom_sf"/>
</dbReference>
<dbReference type="PROSITE" id="PS51782">
    <property type="entry name" value="LYSM"/>
    <property type="match status" value="1"/>
</dbReference>
<evidence type="ECO:0000313" key="5">
    <source>
        <dbReference type="Proteomes" id="UP000244855"/>
    </source>
</evidence>
<keyword evidence="5" id="KW-1185">Reference proteome</keyword>
<protein>
    <submittedName>
        <fullName evidence="4">Carbohydrate-binding module family 50 protein</fullName>
    </submittedName>
</protein>
<gene>
    <name evidence="4" type="ORF">DM02DRAFT_546379</name>
</gene>
<reference evidence="4 5" key="1">
    <citation type="journal article" date="2018" name="Sci. Rep.">
        <title>Comparative genomics provides insights into the lifestyle and reveals functional heterogeneity of dark septate endophytic fungi.</title>
        <authorList>
            <person name="Knapp D.G."/>
            <person name="Nemeth J.B."/>
            <person name="Barry K."/>
            <person name="Hainaut M."/>
            <person name="Henrissat B."/>
            <person name="Johnson J."/>
            <person name="Kuo A."/>
            <person name="Lim J.H.P."/>
            <person name="Lipzen A."/>
            <person name="Nolan M."/>
            <person name="Ohm R.A."/>
            <person name="Tamas L."/>
            <person name="Grigoriev I.V."/>
            <person name="Spatafora J.W."/>
            <person name="Nagy L.G."/>
            <person name="Kovacs G.M."/>
        </authorList>
    </citation>
    <scope>NUCLEOTIDE SEQUENCE [LARGE SCALE GENOMIC DNA]</scope>
    <source>
        <strain evidence="4 5">DSE2036</strain>
    </source>
</reference>
<dbReference type="Pfam" id="PF01476">
    <property type="entry name" value="LysM"/>
    <property type="match status" value="1"/>
</dbReference>